<feature type="region of interest" description="Disordered" evidence="4">
    <location>
        <begin position="578"/>
        <end position="606"/>
    </location>
</feature>
<evidence type="ECO:0000256" key="4">
    <source>
        <dbReference type="SAM" id="MobiDB-lite"/>
    </source>
</evidence>
<evidence type="ECO:0000313" key="5">
    <source>
        <dbReference type="EMBL" id="KPJ74104.1"/>
    </source>
</evidence>
<gene>
    <name evidence="5" type="ORF">AMJ52_01920</name>
</gene>
<feature type="repeat" description="TPR" evidence="3">
    <location>
        <begin position="38"/>
        <end position="71"/>
    </location>
</feature>
<dbReference type="PANTHER" id="PTHR45586:SF1">
    <property type="entry name" value="LIPOPOLYSACCHARIDE ASSEMBLY PROTEIN B"/>
    <property type="match status" value="1"/>
</dbReference>
<dbReference type="Pfam" id="PF13432">
    <property type="entry name" value="TPR_16"/>
    <property type="match status" value="1"/>
</dbReference>
<feature type="repeat" description="TPR" evidence="3">
    <location>
        <begin position="364"/>
        <end position="397"/>
    </location>
</feature>
<feature type="region of interest" description="Disordered" evidence="4">
    <location>
        <begin position="195"/>
        <end position="281"/>
    </location>
</feature>
<organism evidence="5 6">
    <name type="scientific">candidate division TA06 bacterium DG_78</name>
    <dbReference type="NCBI Taxonomy" id="1703772"/>
    <lineage>
        <taxon>Bacteria</taxon>
        <taxon>Bacteria division TA06</taxon>
    </lineage>
</organism>
<dbReference type="Pfam" id="PF13181">
    <property type="entry name" value="TPR_8"/>
    <property type="match status" value="4"/>
</dbReference>
<keyword evidence="2 3" id="KW-0802">TPR repeat</keyword>
<dbReference type="InterPro" id="IPR019734">
    <property type="entry name" value="TPR_rpt"/>
</dbReference>
<reference evidence="5 6" key="1">
    <citation type="journal article" date="2015" name="Microbiome">
        <title>Genomic resolution of linkages in carbon, nitrogen, and sulfur cycling among widespread estuary sediment bacteria.</title>
        <authorList>
            <person name="Baker B.J."/>
            <person name="Lazar C.S."/>
            <person name="Teske A.P."/>
            <person name="Dick G.J."/>
        </authorList>
    </citation>
    <scope>NUCLEOTIDE SEQUENCE [LARGE SCALE GENOMIC DNA]</scope>
    <source>
        <strain evidence="5">DG_78</strain>
    </source>
</reference>
<proteinExistence type="predicted"/>
<accession>A0A0S7YH79</accession>
<feature type="repeat" description="TPR" evidence="3">
    <location>
        <begin position="528"/>
        <end position="561"/>
    </location>
</feature>
<evidence type="ECO:0000256" key="3">
    <source>
        <dbReference type="PROSITE-ProRule" id="PRU00339"/>
    </source>
</evidence>
<evidence type="ECO:0008006" key="7">
    <source>
        <dbReference type="Google" id="ProtNLM"/>
    </source>
</evidence>
<comment type="caution">
    <text evidence="5">The sequence shown here is derived from an EMBL/GenBank/DDBJ whole genome shotgun (WGS) entry which is preliminary data.</text>
</comment>
<dbReference type="EMBL" id="LJNI01000015">
    <property type="protein sequence ID" value="KPJ74104.1"/>
    <property type="molecule type" value="Genomic_DNA"/>
</dbReference>
<feature type="compositionally biased region" description="Acidic residues" evidence="4">
    <location>
        <begin position="263"/>
        <end position="274"/>
    </location>
</feature>
<dbReference type="SMART" id="SM00028">
    <property type="entry name" value="TPR"/>
    <property type="match status" value="8"/>
</dbReference>
<name>A0A0S7YH79_UNCT6</name>
<protein>
    <recommendedName>
        <fullName evidence="7">Tetratricopeptide repeat protein</fullName>
    </recommendedName>
</protein>
<evidence type="ECO:0000256" key="2">
    <source>
        <dbReference type="ARBA" id="ARBA00022803"/>
    </source>
</evidence>
<sequence length="606" mass="69409">MAELGEVKRKIAEFEVKGDIDKAIKELEKAVKSFPKEGSLFNKLGDLYLKNDRQKDALETYEKGARIFKDETYFPNAIALCKKILRIDKNCTEVYGLLGELHKELDQRGEAANYLLEYADRKMKENELEVALHTYNTIKELVPNNAKILQTISAIYEQMGKKDEADAFLKEAEKIESEQGRLRETLTAKVETAPDTAAETKVEETVKEEIAETVKETEEVKEKEEEEEKEEPEEAGPEAQEIKAPPDEEVEKEIPPEEAISPDVDELREEEEQREEVSVKDTAAVELSEIERTVELGELYLSLGSEDEAIDCFRNAALGAWNKKDYDQAMKLNKKIADLRPFDLKSRQQLIEINKLRGDKELMVKSMLDLAETLNRRDAKSEARALYEKILEVDPENVTANEMLVVSEHPKDFIDLGEVLRTELEEEKKVGAVQSIDELISEFRREVFESIGEGDYRSHYDLGVAYKGMGLFQEAIEEFEIASKDENLKLKAIEMIGSCFFERDKIEDALRVLNEGLKVSNRPAQEYFGIHFHIGRCYEKEGNLTKALKAYIQAYNIDKKVPDLIKKINKLKNELSAELEKRGRSTRPRKSKVSKPSKKKSKITYL</sequence>
<evidence type="ECO:0000256" key="1">
    <source>
        <dbReference type="ARBA" id="ARBA00022737"/>
    </source>
</evidence>
<dbReference type="AlphaFoldDB" id="A0A0S7YH79"/>
<keyword evidence="1" id="KW-0677">Repeat</keyword>
<feature type="compositionally biased region" description="Basic and acidic residues" evidence="4">
    <location>
        <begin position="198"/>
        <end position="223"/>
    </location>
</feature>
<dbReference type="PANTHER" id="PTHR45586">
    <property type="entry name" value="TPR REPEAT-CONTAINING PROTEIN PA4667"/>
    <property type="match status" value="1"/>
</dbReference>
<dbReference type="Gene3D" id="1.25.40.10">
    <property type="entry name" value="Tetratricopeptide repeat domain"/>
    <property type="match status" value="2"/>
</dbReference>
<evidence type="ECO:0000313" key="6">
    <source>
        <dbReference type="Proteomes" id="UP000051012"/>
    </source>
</evidence>
<dbReference type="PROSITE" id="PS50005">
    <property type="entry name" value="TPR"/>
    <property type="match status" value="3"/>
</dbReference>
<feature type="compositionally biased region" description="Basic residues" evidence="4">
    <location>
        <begin position="584"/>
        <end position="606"/>
    </location>
</feature>
<feature type="compositionally biased region" description="Acidic residues" evidence="4">
    <location>
        <begin position="224"/>
        <end position="236"/>
    </location>
</feature>
<dbReference type="SUPFAM" id="SSF48452">
    <property type="entry name" value="TPR-like"/>
    <property type="match status" value="2"/>
</dbReference>
<dbReference type="InterPro" id="IPR011990">
    <property type="entry name" value="TPR-like_helical_dom_sf"/>
</dbReference>
<dbReference type="Proteomes" id="UP000051012">
    <property type="component" value="Unassembled WGS sequence"/>
</dbReference>
<dbReference type="InterPro" id="IPR051012">
    <property type="entry name" value="CellSynth/LPSAsmb/PSIAsmb"/>
</dbReference>